<name>A0ABN7WTF1_GIGMA</name>
<evidence type="ECO:0000313" key="2">
    <source>
        <dbReference type="Proteomes" id="UP000789901"/>
    </source>
</evidence>
<feature type="non-terminal residue" evidence="1">
    <location>
        <position position="1"/>
    </location>
</feature>
<gene>
    <name evidence="1" type="ORF">GMARGA_LOCUS34914</name>
</gene>
<reference evidence="1 2" key="1">
    <citation type="submission" date="2021-06" db="EMBL/GenBank/DDBJ databases">
        <authorList>
            <person name="Kallberg Y."/>
            <person name="Tangrot J."/>
            <person name="Rosling A."/>
        </authorList>
    </citation>
    <scope>NUCLEOTIDE SEQUENCE [LARGE SCALE GENOMIC DNA]</scope>
    <source>
        <strain evidence="1 2">120-4 pot B 10/14</strain>
    </source>
</reference>
<sequence>FMETKKFLTFGKTQFGRVDNIDISRATSPSPSPTYPPKHLYPTYHQSTYLQRTTKAPISNVPPKHLSQTYPPKHLPPTYPSSMCLSPILVLTNEDFNPKWLESVKQELYKEFLKQRIFELEKTLNQEIIELEKNGHLQHESRLLKAKKAYFVINKSVFAR</sequence>
<proteinExistence type="predicted"/>
<dbReference type="EMBL" id="CAJVQB010062877">
    <property type="protein sequence ID" value="CAG8840441.1"/>
    <property type="molecule type" value="Genomic_DNA"/>
</dbReference>
<evidence type="ECO:0000313" key="1">
    <source>
        <dbReference type="EMBL" id="CAG8840441.1"/>
    </source>
</evidence>
<organism evidence="1 2">
    <name type="scientific">Gigaspora margarita</name>
    <dbReference type="NCBI Taxonomy" id="4874"/>
    <lineage>
        <taxon>Eukaryota</taxon>
        <taxon>Fungi</taxon>
        <taxon>Fungi incertae sedis</taxon>
        <taxon>Mucoromycota</taxon>
        <taxon>Glomeromycotina</taxon>
        <taxon>Glomeromycetes</taxon>
        <taxon>Diversisporales</taxon>
        <taxon>Gigasporaceae</taxon>
        <taxon>Gigaspora</taxon>
    </lineage>
</organism>
<dbReference type="Proteomes" id="UP000789901">
    <property type="component" value="Unassembled WGS sequence"/>
</dbReference>
<protein>
    <submittedName>
        <fullName evidence="1">13688_t:CDS:1</fullName>
    </submittedName>
</protein>
<accession>A0ABN7WTF1</accession>
<keyword evidence="2" id="KW-1185">Reference proteome</keyword>
<comment type="caution">
    <text evidence="1">The sequence shown here is derived from an EMBL/GenBank/DDBJ whole genome shotgun (WGS) entry which is preliminary data.</text>
</comment>